<sequence length="96" mass="10062">MAQRTAKADSSERSTATPILRRAPAVGVGEEAAEECRGDEEWRVLTAGSSNGNGVSAGQGEEELVSGVAMGMLNAMCDFHAVARSSKKRRNHADTA</sequence>
<dbReference type="Proteomes" id="UP001345219">
    <property type="component" value="Chromosome 24"/>
</dbReference>
<accession>A0AAN7KQQ0</accession>
<dbReference type="EMBL" id="JAXIOK010000005">
    <property type="protein sequence ID" value="KAK4771165.1"/>
    <property type="molecule type" value="Genomic_DNA"/>
</dbReference>
<evidence type="ECO:0000313" key="2">
    <source>
        <dbReference type="EMBL" id="KAK4771165.1"/>
    </source>
</evidence>
<comment type="caution">
    <text evidence="2">The sequence shown here is derived from an EMBL/GenBank/DDBJ whole genome shotgun (WGS) entry which is preliminary data.</text>
</comment>
<name>A0AAN7KQQ0_9MYRT</name>
<dbReference type="AlphaFoldDB" id="A0AAN7KQQ0"/>
<proteinExistence type="predicted"/>
<protein>
    <submittedName>
        <fullName evidence="2">Uncharacterized protein</fullName>
    </submittedName>
</protein>
<keyword evidence="3" id="KW-1185">Reference proteome</keyword>
<evidence type="ECO:0000313" key="3">
    <source>
        <dbReference type="Proteomes" id="UP001345219"/>
    </source>
</evidence>
<feature type="compositionally biased region" description="Basic and acidic residues" evidence="1">
    <location>
        <begin position="1"/>
        <end position="12"/>
    </location>
</feature>
<evidence type="ECO:0000256" key="1">
    <source>
        <dbReference type="SAM" id="MobiDB-lite"/>
    </source>
</evidence>
<gene>
    <name evidence="2" type="ORF">SAY87_031697</name>
</gene>
<reference evidence="2 3" key="1">
    <citation type="journal article" date="2023" name="Hortic Res">
        <title>Pangenome of water caltrop reveals structural variations and asymmetric subgenome divergence after allopolyploidization.</title>
        <authorList>
            <person name="Zhang X."/>
            <person name="Chen Y."/>
            <person name="Wang L."/>
            <person name="Yuan Y."/>
            <person name="Fang M."/>
            <person name="Shi L."/>
            <person name="Lu R."/>
            <person name="Comes H.P."/>
            <person name="Ma Y."/>
            <person name="Chen Y."/>
            <person name="Huang G."/>
            <person name="Zhou Y."/>
            <person name="Zheng Z."/>
            <person name="Qiu Y."/>
        </authorList>
    </citation>
    <scope>NUCLEOTIDE SEQUENCE [LARGE SCALE GENOMIC DNA]</scope>
    <source>
        <tissue evidence="2">Roots</tissue>
    </source>
</reference>
<feature type="region of interest" description="Disordered" evidence="1">
    <location>
        <begin position="1"/>
        <end position="23"/>
    </location>
</feature>
<organism evidence="2 3">
    <name type="scientific">Trapa incisa</name>
    <dbReference type="NCBI Taxonomy" id="236973"/>
    <lineage>
        <taxon>Eukaryota</taxon>
        <taxon>Viridiplantae</taxon>
        <taxon>Streptophyta</taxon>
        <taxon>Embryophyta</taxon>
        <taxon>Tracheophyta</taxon>
        <taxon>Spermatophyta</taxon>
        <taxon>Magnoliopsida</taxon>
        <taxon>eudicotyledons</taxon>
        <taxon>Gunneridae</taxon>
        <taxon>Pentapetalae</taxon>
        <taxon>rosids</taxon>
        <taxon>malvids</taxon>
        <taxon>Myrtales</taxon>
        <taxon>Lythraceae</taxon>
        <taxon>Trapa</taxon>
    </lineage>
</organism>